<keyword evidence="1" id="KW-0472">Membrane</keyword>
<evidence type="ECO:0000313" key="2">
    <source>
        <dbReference type="EMBL" id="GLL07532.1"/>
    </source>
</evidence>
<keyword evidence="1" id="KW-1133">Transmembrane helix</keyword>
<evidence type="ECO:0000256" key="1">
    <source>
        <dbReference type="SAM" id="Phobius"/>
    </source>
</evidence>
<dbReference type="EMBL" id="BSFP01000100">
    <property type="protein sequence ID" value="GLL07532.1"/>
    <property type="molecule type" value="Genomic_DNA"/>
</dbReference>
<evidence type="ECO:0000313" key="3">
    <source>
        <dbReference type="Proteomes" id="UP001143480"/>
    </source>
</evidence>
<comment type="caution">
    <text evidence="2">The sequence shown here is derived from an EMBL/GenBank/DDBJ whole genome shotgun (WGS) entry which is preliminary data.</text>
</comment>
<protein>
    <submittedName>
        <fullName evidence="2">Uncharacterized protein</fullName>
    </submittedName>
</protein>
<dbReference type="AlphaFoldDB" id="A0A9W6KT02"/>
<accession>A0A9W6KT02</accession>
<proteinExistence type="predicted"/>
<gene>
    <name evidence="2" type="ORF">GCM10017581_092860</name>
</gene>
<reference evidence="2" key="2">
    <citation type="submission" date="2023-01" db="EMBL/GenBank/DDBJ databases">
        <authorList>
            <person name="Sun Q."/>
            <person name="Evtushenko L."/>
        </authorList>
    </citation>
    <scope>NUCLEOTIDE SEQUENCE</scope>
    <source>
        <strain evidence="2">VKM Ac-1321</strain>
    </source>
</reference>
<keyword evidence="1" id="KW-0812">Transmembrane</keyword>
<sequence>MFDVEAARARMRYTGLIVAVLGLWGLFASCAGLAFVGSFAAEEPLTGWTNAETRSLATSWTIMATIAAAVLVVPALVLRRRAAGRGRSPGRQGTHARRPE</sequence>
<feature type="transmembrane region" description="Helical" evidence="1">
    <location>
        <begin position="56"/>
        <end position="78"/>
    </location>
</feature>
<dbReference type="RefSeq" id="WP_271190125.1">
    <property type="nucleotide sequence ID" value="NZ_BSFP01000100.1"/>
</dbReference>
<name>A0A9W6KT02_9ACTN</name>
<keyword evidence="3" id="KW-1185">Reference proteome</keyword>
<dbReference type="Proteomes" id="UP001143480">
    <property type="component" value="Unassembled WGS sequence"/>
</dbReference>
<organism evidence="2 3">
    <name type="scientific">Dactylosporangium matsuzakiense</name>
    <dbReference type="NCBI Taxonomy" id="53360"/>
    <lineage>
        <taxon>Bacteria</taxon>
        <taxon>Bacillati</taxon>
        <taxon>Actinomycetota</taxon>
        <taxon>Actinomycetes</taxon>
        <taxon>Micromonosporales</taxon>
        <taxon>Micromonosporaceae</taxon>
        <taxon>Dactylosporangium</taxon>
    </lineage>
</organism>
<reference evidence="2" key="1">
    <citation type="journal article" date="2014" name="Int. J. Syst. Evol. Microbiol.">
        <title>Complete genome sequence of Corynebacterium casei LMG S-19264T (=DSM 44701T), isolated from a smear-ripened cheese.</title>
        <authorList>
            <consortium name="US DOE Joint Genome Institute (JGI-PGF)"/>
            <person name="Walter F."/>
            <person name="Albersmeier A."/>
            <person name="Kalinowski J."/>
            <person name="Ruckert C."/>
        </authorList>
    </citation>
    <scope>NUCLEOTIDE SEQUENCE</scope>
    <source>
        <strain evidence="2">VKM Ac-1321</strain>
    </source>
</reference>